<dbReference type="InterPro" id="IPR016161">
    <property type="entry name" value="Ald_DH/histidinol_DH"/>
</dbReference>
<dbReference type="SUPFAM" id="SSF53720">
    <property type="entry name" value="ALDH-like"/>
    <property type="match status" value="1"/>
</dbReference>
<dbReference type="Gene3D" id="3.40.605.10">
    <property type="entry name" value="Aldehyde Dehydrogenase, Chain A, domain 1"/>
    <property type="match status" value="1"/>
</dbReference>
<dbReference type="STRING" id="322710.Avin_27210"/>
<dbReference type="PANTHER" id="PTHR43353">
    <property type="entry name" value="SUCCINATE-SEMIALDEHYDE DEHYDROGENASE, MITOCHONDRIAL"/>
    <property type="match status" value="1"/>
</dbReference>
<dbReference type="Pfam" id="PF00171">
    <property type="entry name" value="Aldedh"/>
    <property type="match status" value="1"/>
</dbReference>
<protein>
    <submittedName>
        <fullName evidence="4">Glyceraldehyde-3-phosphate dehydrogenase</fullName>
    </submittedName>
</protein>
<evidence type="ECO:0000313" key="4">
    <source>
        <dbReference type="EMBL" id="ACO78895.1"/>
    </source>
</evidence>
<evidence type="ECO:0000256" key="1">
    <source>
        <dbReference type="ARBA" id="ARBA00009986"/>
    </source>
</evidence>
<proteinExistence type="inferred from homology"/>
<name>C1DJX6_AZOVD</name>
<evidence type="ECO:0000256" key="2">
    <source>
        <dbReference type="ARBA" id="ARBA00023002"/>
    </source>
</evidence>
<accession>C1DJX6</accession>
<gene>
    <name evidence="4" type="ordered locus">Avin_27210</name>
</gene>
<keyword evidence="2" id="KW-0560">Oxidoreductase</keyword>
<dbReference type="RefSeq" id="WP_012701285.1">
    <property type="nucleotide sequence ID" value="NC_012560.1"/>
</dbReference>
<dbReference type="InterPro" id="IPR016160">
    <property type="entry name" value="Ald_DH_CS_CYS"/>
</dbReference>
<evidence type="ECO:0000259" key="3">
    <source>
        <dbReference type="Pfam" id="PF00171"/>
    </source>
</evidence>
<dbReference type="HOGENOM" id="CLU_005391_0_1_6"/>
<dbReference type="CDD" id="cd07082">
    <property type="entry name" value="ALDH_F11_NP-GAPDH"/>
    <property type="match status" value="1"/>
</dbReference>
<dbReference type="InterPro" id="IPR016163">
    <property type="entry name" value="Ald_DH_C"/>
</dbReference>
<dbReference type="FunFam" id="3.40.605.10:FF:000021">
    <property type="entry name" value="NADP-dependent glyceraldehyde-3-phosphate dehydrogenase"/>
    <property type="match status" value="1"/>
</dbReference>
<dbReference type="PROSITE" id="PS00070">
    <property type="entry name" value="ALDEHYDE_DEHYDR_CYS"/>
    <property type="match status" value="1"/>
</dbReference>
<feature type="domain" description="Aldehyde dehydrogenase" evidence="3">
    <location>
        <begin position="62"/>
        <end position="505"/>
    </location>
</feature>
<dbReference type="PANTHER" id="PTHR43353:SF5">
    <property type="entry name" value="SUCCINATE-SEMIALDEHYDE DEHYDROGENASE, MITOCHONDRIAL"/>
    <property type="match status" value="1"/>
</dbReference>
<sequence>MSTESRLHNLFPAAADIPEQYRPGAPLEQRDYLVDGELRRWDGPLATVRSPIHLKTAKGDEQVVLGSTPLLDAQAALGALDAAVRAYDNGQGLWPSMPVAGRIQHVETFLARMREQREAVVKLLMWEIGKNLKDAEKEFDRTCDYIVDTIHELKELDRRSSRFELEQGTLGQIRRVPLGVALCMGPYNYPLNETFTTLIPALIMGNTVVFKPAKFGVLLIRPLLEAFRDSFPAGVINVIYGRGRETVSALMESGKVDVFAFIGTNKGASDLKKLHPRPHRLRAALGLDAKNPGIVLPEVDLDNAVGEAITGALSFNGQRCTALKILFVHEQVVDAFLEKFNQKLAALKPGMPWEPGVALTPLPEPGKTDFLATLVADALAKGAKVVNPGGGEVRETFFYPALLYPVSPQMRVYQEEQFGPLIPVVPYRDLQTVIDYVRESDFGQQLSIFGNDPKQVGRLVDAFANQVGRININAQCQRGPDSFPFNGRKNSAEGTLSVYDALRVFSIRTLVATKFQDDNKRLISDIIRNRESSFLSTDYIF</sequence>
<keyword evidence="5" id="KW-1185">Reference proteome</keyword>
<dbReference type="KEGG" id="avn:Avin_27210"/>
<dbReference type="EMBL" id="CP001157">
    <property type="protein sequence ID" value="ACO78895.1"/>
    <property type="molecule type" value="Genomic_DNA"/>
</dbReference>
<dbReference type="AlphaFoldDB" id="C1DJX6"/>
<dbReference type="OrthoDB" id="9812625at2"/>
<dbReference type="GO" id="GO:0016620">
    <property type="term" value="F:oxidoreductase activity, acting on the aldehyde or oxo group of donors, NAD or NADP as acceptor"/>
    <property type="evidence" value="ECO:0007669"/>
    <property type="project" value="InterPro"/>
</dbReference>
<dbReference type="InterPro" id="IPR050740">
    <property type="entry name" value="Aldehyde_DH_Superfamily"/>
</dbReference>
<evidence type="ECO:0000313" key="5">
    <source>
        <dbReference type="Proteomes" id="UP000002424"/>
    </source>
</evidence>
<dbReference type="Proteomes" id="UP000002424">
    <property type="component" value="Chromosome"/>
</dbReference>
<dbReference type="GeneID" id="88185854"/>
<dbReference type="EnsemblBacteria" id="ACO78895">
    <property type="protein sequence ID" value="ACO78895"/>
    <property type="gene ID" value="Avin_27210"/>
</dbReference>
<dbReference type="InterPro" id="IPR016162">
    <property type="entry name" value="Ald_DH_N"/>
</dbReference>
<dbReference type="InterPro" id="IPR015590">
    <property type="entry name" value="Aldehyde_DH_dom"/>
</dbReference>
<dbReference type="eggNOG" id="COG1012">
    <property type="taxonomic scope" value="Bacteria"/>
</dbReference>
<reference evidence="4 5" key="1">
    <citation type="journal article" date="2009" name="J. Bacteriol.">
        <title>Genome sequence of Azotobacter vinelandii, an obligate aerobe specialized to support diverse anaerobic metabolic processes.</title>
        <authorList>
            <person name="Setubal J.C."/>
            <person name="dos Santos P."/>
            <person name="Goldman B.S."/>
            <person name="Ertesvag H."/>
            <person name="Espin G."/>
            <person name="Rubio L.M."/>
            <person name="Valla S."/>
            <person name="Almeida N.F."/>
            <person name="Balasubramanian D."/>
            <person name="Cromes L."/>
            <person name="Curatti L."/>
            <person name="Du Z."/>
            <person name="Godsy E."/>
            <person name="Goodner B."/>
            <person name="Hellner-Burris K."/>
            <person name="Hernandez J.A."/>
            <person name="Houmiel K."/>
            <person name="Imperial J."/>
            <person name="Kennedy C."/>
            <person name="Larson T.J."/>
            <person name="Latreille P."/>
            <person name="Ligon L.S."/>
            <person name="Lu J."/>
            <person name="Maerk M."/>
            <person name="Miller N.M."/>
            <person name="Norton S."/>
            <person name="O'Carroll I.P."/>
            <person name="Paulsen I."/>
            <person name="Raulfs E.C."/>
            <person name="Roemer R."/>
            <person name="Rosser J."/>
            <person name="Segura D."/>
            <person name="Slater S."/>
            <person name="Stricklin S.L."/>
            <person name="Studholme D.J."/>
            <person name="Sun J."/>
            <person name="Viana C.J."/>
            <person name="Wallin E."/>
            <person name="Wang B."/>
            <person name="Wheeler C."/>
            <person name="Zhu H."/>
            <person name="Dean D.R."/>
            <person name="Dixon R."/>
            <person name="Wood D."/>
        </authorList>
    </citation>
    <scope>NUCLEOTIDE SEQUENCE [LARGE SCALE GENOMIC DNA]</scope>
    <source>
        <strain evidence="5">DJ / ATCC BAA-1303</strain>
    </source>
</reference>
<dbReference type="Gene3D" id="3.40.309.10">
    <property type="entry name" value="Aldehyde Dehydrogenase, Chain A, domain 2"/>
    <property type="match status" value="1"/>
</dbReference>
<organism evidence="4 5">
    <name type="scientific">Azotobacter vinelandii (strain DJ / ATCC BAA-1303)</name>
    <dbReference type="NCBI Taxonomy" id="322710"/>
    <lineage>
        <taxon>Bacteria</taxon>
        <taxon>Pseudomonadati</taxon>
        <taxon>Pseudomonadota</taxon>
        <taxon>Gammaproteobacteria</taxon>
        <taxon>Pseudomonadales</taxon>
        <taxon>Pseudomonadaceae</taxon>
        <taxon>Azotobacter</taxon>
    </lineage>
</organism>
<comment type="similarity">
    <text evidence="1">Belongs to the aldehyde dehydrogenase family.</text>
</comment>